<dbReference type="UniPathway" id="UPA00909">
    <property type="reaction ID" value="UER00887"/>
</dbReference>
<reference evidence="10 11" key="1">
    <citation type="journal article" date="2011" name="Front. Microbiol.">
        <title>Genomic signatures of strain selection and enhancement in Bacillus atrophaeus var. globigii, a historical biowarfare simulant.</title>
        <authorList>
            <person name="Gibbons H.S."/>
            <person name="Broomall S.M."/>
            <person name="McNew L.A."/>
            <person name="Daligault H."/>
            <person name="Chapman C."/>
            <person name="Bruce D."/>
            <person name="Karavis M."/>
            <person name="Krepps M."/>
            <person name="McGregor P.A."/>
            <person name="Hong C."/>
            <person name="Park K.H."/>
            <person name="Akmal A."/>
            <person name="Feldman A."/>
            <person name="Lin J.S."/>
            <person name="Chang W.E."/>
            <person name="Higgs B.W."/>
            <person name="Demirev P."/>
            <person name="Lindquist J."/>
            <person name="Liem A."/>
            <person name="Fochler E."/>
            <person name="Read T.D."/>
            <person name="Tapia R."/>
            <person name="Johnson S."/>
            <person name="Bishop-Lilly K.A."/>
            <person name="Detter C."/>
            <person name="Han C."/>
            <person name="Sozhamannan S."/>
            <person name="Rosenzweig C.N."/>
            <person name="Skowronski E.W."/>
        </authorList>
    </citation>
    <scope>NUCLEOTIDE SEQUENCE [LARGE SCALE GENOMIC DNA]</scope>
    <source>
        <strain evidence="10 11">AK5</strain>
    </source>
</reference>
<proteinExistence type="inferred from homology"/>
<dbReference type="GO" id="GO:0032265">
    <property type="term" value="P:XMP salvage"/>
    <property type="evidence" value="ECO:0007669"/>
    <property type="project" value="UniProtKB-UniRule"/>
</dbReference>
<dbReference type="EC" id="2.4.2.22" evidence="8"/>
<dbReference type="GO" id="GO:0006166">
    <property type="term" value="P:purine ribonucleoside salvage"/>
    <property type="evidence" value="ECO:0007669"/>
    <property type="project" value="UniProtKB-KW"/>
</dbReference>
<dbReference type="Pfam" id="PF00156">
    <property type="entry name" value="Pribosyltran"/>
    <property type="match status" value="1"/>
</dbReference>
<dbReference type="Proteomes" id="UP000288212">
    <property type="component" value="Unassembled WGS sequence"/>
</dbReference>
<evidence type="ECO:0000256" key="4">
    <source>
        <dbReference type="ARBA" id="ARBA00022723"/>
    </source>
</evidence>
<dbReference type="HAMAP" id="MF_01903">
    <property type="entry name" value="XGPRT"/>
    <property type="match status" value="1"/>
</dbReference>
<dbReference type="OrthoDB" id="9789690at2"/>
<feature type="binding site" evidence="8">
    <location>
        <position position="142"/>
    </location>
    <ligand>
        <name>xanthine</name>
        <dbReference type="ChEBI" id="CHEBI:17712"/>
    </ligand>
</feature>
<feature type="binding site" evidence="8">
    <location>
        <begin position="141"/>
        <end position="142"/>
    </location>
    <ligand>
        <name>GMP</name>
        <dbReference type="ChEBI" id="CHEBI:58115"/>
    </ligand>
</feature>
<comment type="subunit">
    <text evidence="8">Homotetramer.</text>
</comment>
<dbReference type="CDD" id="cd06223">
    <property type="entry name" value="PRTases_typeI"/>
    <property type="match status" value="1"/>
</dbReference>
<comment type="subcellular location">
    <subcellularLocation>
        <location evidence="8">Cell membrane</location>
        <topology evidence="8">Peripheral membrane protein</topology>
    </subcellularLocation>
</comment>
<dbReference type="SUPFAM" id="SSF53271">
    <property type="entry name" value="PRTase-like"/>
    <property type="match status" value="1"/>
</dbReference>
<feature type="domain" description="Phosphoribosyltransferase" evidence="9">
    <location>
        <begin position="12"/>
        <end position="151"/>
    </location>
</feature>
<comment type="caution">
    <text evidence="10">The sequence shown here is derived from an EMBL/GenBank/DDBJ whole genome shotgun (WGS) entry which is preliminary data.</text>
</comment>
<name>A0A432VZ66_9GAMM</name>
<feature type="binding site" evidence="8">
    <location>
        <position position="99"/>
    </location>
    <ligand>
        <name>xanthine</name>
        <dbReference type="ChEBI" id="CHEBI:17712"/>
    </ligand>
</feature>
<dbReference type="UniPathway" id="UPA00602">
    <property type="reaction ID" value="UER00658"/>
</dbReference>
<dbReference type="EMBL" id="PIPI01000001">
    <property type="protein sequence ID" value="RUO21943.1"/>
    <property type="molecule type" value="Genomic_DNA"/>
</dbReference>
<dbReference type="InterPro" id="IPR029057">
    <property type="entry name" value="PRTase-like"/>
</dbReference>
<comment type="catalytic activity">
    <reaction evidence="8">
        <text>GMP + diphosphate = guanine + 5-phospho-alpha-D-ribose 1-diphosphate</text>
        <dbReference type="Rhea" id="RHEA:25424"/>
        <dbReference type="ChEBI" id="CHEBI:16235"/>
        <dbReference type="ChEBI" id="CHEBI:33019"/>
        <dbReference type="ChEBI" id="CHEBI:58017"/>
        <dbReference type="ChEBI" id="CHEBI:58115"/>
    </reaction>
</comment>
<evidence type="ECO:0000256" key="6">
    <source>
        <dbReference type="ARBA" id="ARBA00022842"/>
    </source>
</evidence>
<feature type="binding site" evidence="8">
    <location>
        <position position="142"/>
    </location>
    <ligand>
        <name>guanine</name>
        <dbReference type="ChEBI" id="CHEBI:16235"/>
    </ligand>
</feature>
<feature type="binding site" evidence="8">
    <location>
        <position position="96"/>
    </location>
    <ligand>
        <name>Mg(2+)</name>
        <dbReference type="ChEBI" id="CHEBI:18420"/>
    </ligand>
</feature>
<dbReference type="GO" id="GO:0032263">
    <property type="term" value="P:GMP salvage"/>
    <property type="evidence" value="ECO:0007669"/>
    <property type="project" value="UniProtKB-UniRule"/>
</dbReference>
<evidence type="ECO:0000256" key="1">
    <source>
        <dbReference type="ARBA" id="ARBA00022475"/>
    </source>
</evidence>
<dbReference type="Gene3D" id="3.40.50.2020">
    <property type="match status" value="1"/>
</dbReference>
<keyword evidence="4 8" id="KW-0479">Metal-binding</keyword>
<feature type="binding site" evidence="8">
    <location>
        <begin position="95"/>
        <end position="103"/>
    </location>
    <ligand>
        <name>5-phospho-alpha-D-ribose 1-diphosphate</name>
        <dbReference type="ChEBI" id="CHEBI:58017"/>
    </ligand>
</feature>
<dbReference type="InterPro" id="IPR000836">
    <property type="entry name" value="PRTase_dom"/>
</dbReference>
<dbReference type="GO" id="GO:0052657">
    <property type="term" value="F:guanine phosphoribosyltransferase activity"/>
    <property type="evidence" value="ECO:0007669"/>
    <property type="project" value="RHEA"/>
</dbReference>
<comment type="function">
    <text evidence="8">Purine salvage pathway enzyme that catalyzes the transfer of the ribosyl-5-phosphate group from 5-phospho-alpha-D-ribose 1-diphosphate (PRPP) to the N9 position of the 6-oxopurines guanine and xanthine to form the corresponding ribonucleotides GMP (guanosine 5'-monophosphate) and XMP (xanthosine 5'-monophosphate), with the release of PPi. To a lesser extent, also acts on hypoxanthine.</text>
</comment>
<accession>A0A432VZ66</accession>
<evidence type="ECO:0000313" key="10">
    <source>
        <dbReference type="EMBL" id="RUO21943.1"/>
    </source>
</evidence>
<evidence type="ECO:0000256" key="5">
    <source>
        <dbReference type="ARBA" id="ARBA00022726"/>
    </source>
</evidence>
<evidence type="ECO:0000313" key="11">
    <source>
        <dbReference type="Proteomes" id="UP000288212"/>
    </source>
</evidence>
<dbReference type="PANTHER" id="PTHR39563">
    <property type="entry name" value="XANTHINE PHOSPHORIBOSYLTRANSFERASE"/>
    <property type="match status" value="1"/>
</dbReference>
<dbReference type="PANTHER" id="PTHR39563:SF1">
    <property type="entry name" value="XANTHINE-GUANINE PHOSPHORIBOSYLTRANSFERASE"/>
    <property type="match status" value="1"/>
</dbReference>
<protein>
    <recommendedName>
        <fullName evidence="8">Xanthine-guanine phosphoribosyltransferase</fullName>
        <shortName evidence="8">XGPRT</shortName>
        <ecNumber evidence="8">2.4.2.22</ecNumber>
    </recommendedName>
    <alternativeName>
        <fullName evidence="8">Xanthine phosphoribosyltransferase</fullName>
    </alternativeName>
</protein>
<evidence type="ECO:0000256" key="3">
    <source>
        <dbReference type="ARBA" id="ARBA00022679"/>
    </source>
</evidence>
<keyword evidence="7 8" id="KW-0472">Membrane</keyword>
<keyword evidence="2 8" id="KW-0328">Glycosyltransferase</keyword>
<dbReference type="AlphaFoldDB" id="A0A432VZ66"/>
<organism evidence="10 11">
    <name type="scientific">Aliidiomarina haloalkalitolerans</name>
    <dbReference type="NCBI Taxonomy" id="859059"/>
    <lineage>
        <taxon>Bacteria</taxon>
        <taxon>Pseudomonadati</taxon>
        <taxon>Pseudomonadota</taxon>
        <taxon>Gammaproteobacteria</taxon>
        <taxon>Alteromonadales</taxon>
        <taxon>Idiomarinaceae</taxon>
        <taxon>Aliidiomarina</taxon>
    </lineage>
</organism>
<sequence length="161" mass="18503">MGLHDHQEYFVSWEELHRATRELARRQLPAEQWRGIIAVSRGGLVPAAIIARELNIRLVESACVRSYAHQEQSAEPELLNELTATKDGEGFLVIDDLVDTGNTLRFLRKRLPKAKFITVYAKPEGMPLVDEYEGEVEQATWIHFPWDMHLHYVDPLAGEDR</sequence>
<comment type="similarity">
    <text evidence="8">Belongs to the purine/pyrimidine phosphoribosyltransferase family. XGPT subfamily.</text>
</comment>
<dbReference type="GO" id="GO:0005886">
    <property type="term" value="C:plasma membrane"/>
    <property type="evidence" value="ECO:0007669"/>
    <property type="project" value="UniProtKB-SubCell"/>
</dbReference>
<keyword evidence="6 8" id="KW-0460">Magnesium</keyword>
<dbReference type="NCBIfam" id="NF006613">
    <property type="entry name" value="PRK09177.1"/>
    <property type="match status" value="1"/>
</dbReference>
<feature type="binding site" evidence="8">
    <location>
        <begin position="99"/>
        <end position="103"/>
    </location>
    <ligand>
        <name>GMP</name>
        <dbReference type="ChEBI" id="CHEBI:58115"/>
    </ligand>
</feature>
<evidence type="ECO:0000256" key="7">
    <source>
        <dbReference type="ARBA" id="ARBA00023136"/>
    </source>
</evidence>
<dbReference type="GO" id="GO:0032264">
    <property type="term" value="P:IMP salvage"/>
    <property type="evidence" value="ECO:0007669"/>
    <property type="project" value="TreeGrafter"/>
</dbReference>
<comment type="catalytic activity">
    <reaction evidence="8">
        <text>IMP + diphosphate = hypoxanthine + 5-phospho-alpha-D-ribose 1-diphosphate</text>
        <dbReference type="Rhea" id="RHEA:17973"/>
        <dbReference type="ChEBI" id="CHEBI:17368"/>
        <dbReference type="ChEBI" id="CHEBI:33019"/>
        <dbReference type="ChEBI" id="CHEBI:58017"/>
        <dbReference type="ChEBI" id="CHEBI:58053"/>
    </reaction>
</comment>
<evidence type="ECO:0000256" key="8">
    <source>
        <dbReference type="HAMAP-Rule" id="MF_01903"/>
    </source>
</evidence>
<evidence type="ECO:0000259" key="9">
    <source>
        <dbReference type="Pfam" id="PF00156"/>
    </source>
</evidence>
<comment type="caution">
    <text evidence="8">Lacks conserved residue(s) required for the propagation of feature annotation.</text>
</comment>
<keyword evidence="1 8" id="KW-1003">Cell membrane</keyword>
<dbReference type="GO" id="GO:0000310">
    <property type="term" value="F:xanthine phosphoribosyltransferase activity"/>
    <property type="evidence" value="ECO:0007669"/>
    <property type="project" value="UniProtKB-UniRule"/>
</dbReference>
<evidence type="ECO:0000256" key="2">
    <source>
        <dbReference type="ARBA" id="ARBA00022676"/>
    </source>
</evidence>
<keyword evidence="11" id="KW-1185">Reference proteome</keyword>
<gene>
    <name evidence="8" type="primary">gpt</name>
    <name evidence="10" type="ORF">CWE06_03625</name>
</gene>
<feature type="binding site" evidence="8">
    <location>
        <begin position="41"/>
        <end position="42"/>
    </location>
    <ligand>
        <name>5-phospho-alpha-D-ribose 1-diphosphate</name>
        <dbReference type="ChEBI" id="CHEBI:58017"/>
    </ligand>
</feature>
<keyword evidence="3 8" id="KW-0808">Transferase</keyword>
<comment type="pathway">
    <text evidence="8">Purine metabolism; XMP biosynthesis via salvage pathway; XMP from xanthine: step 1/1.</text>
</comment>
<keyword evidence="5 8" id="KW-0660">Purine salvage</keyword>
<dbReference type="RefSeq" id="WP_126791239.1">
    <property type="nucleotide sequence ID" value="NZ_PIPI01000001.1"/>
</dbReference>
<dbReference type="InterPro" id="IPR023747">
    <property type="entry name" value="Xanthine_Guanine_PRibTrfase"/>
</dbReference>
<dbReference type="GO" id="GO:0000287">
    <property type="term" value="F:magnesium ion binding"/>
    <property type="evidence" value="ECO:0007669"/>
    <property type="project" value="UniProtKB-UniRule"/>
</dbReference>
<comment type="catalytic activity">
    <reaction evidence="8">
        <text>XMP + diphosphate = xanthine + 5-phospho-alpha-D-ribose 1-diphosphate</text>
        <dbReference type="Rhea" id="RHEA:10800"/>
        <dbReference type="ChEBI" id="CHEBI:17712"/>
        <dbReference type="ChEBI" id="CHEBI:33019"/>
        <dbReference type="ChEBI" id="CHEBI:57464"/>
        <dbReference type="ChEBI" id="CHEBI:58017"/>
        <dbReference type="EC" id="2.4.2.22"/>
    </reaction>
</comment>
<comment type="pathway">
    <text evidence="8">Purine metabolism; GMP biosynthesis via salvage pathway; GMP from guanine: step 1/1.</text>
</comment>
<dbReference type="GO" id="GO:0005829">
    <property type="term" value="C:cytosol"/>
    <property type="evidence" value="ECO:0007669"/>
    <property type="project" value="TreeGrafter"/>
</dbReference>
<dbReference type="GO" id="GO:0004422">
    <property type="term" value="F:hypoxanthine phosphoribosyltransferase activity"/>
    <property type="evidence" value="ECO:0007669"/>
    <property type="project" value="TreeGrafter"/>
</dbReference>
<comment type="cofactor">
    <cofactor evidence="8">
        <name>Mg(2+)</name>
        <dbReference type="ChEBI" id="CHEBI:18420"/>
    </cofactor>
</comment>
<feature type="binding site" evidence="8">
    <location>
        <position position="99"/>
    </location>
    <ligand>
        <name>guanine</name>
        <dbReference type="ChEBI" id="CHEBI:16235"/>
    </ligand>
</feature>